<dbReference type="AlphaFoldDB" id="A0A8C4JQ36"/>
<sequence length="302" mass="33490">WQYRIMPVCLFLKLHLFTRLSLSVSPPGNNKKSAAVGDSFALICSNKSDVIMVTWKISPKTGGHCTLGYRADLNQTNRTNCTENMSWKSRPDRDPTLQIQPVGRASEGNYICEMATREGNFHQTYHLTVLVPPELTVYCDSRGNPVCKAVAGKPAAQIWWVPASSSRPEEEDHGDETVTILSTFTGNGTDVNSATCFVSHPAMSYNQSIACPSKDFTPYISIIPGFLSIVIFIALIYYFKLHGGRLCHKSKPPETAPTHSLPDDITEVEPYTTYVQKENVIYNSVSDLTVEQNLPRGLLPVT</sequence>
<feature type="domain" description="Ig-like" evidence="10">
    <location>
        <begin position="27"/>
        <end position="128"/>
    </location>
</feature>
<comment type="subcellular location">
    <subcellularLocation>
        <location evidence="1">Membrane</location>
        <topology evidence="1">Single-pass membrane protein</topology>
    </subcellularLocation>
</comment>
<dbReference type="InterPro" id="IPR040012">
    <property type="entry name" value="CD200R"/>
</dbReference>
<dbReference type="PANTHER" id="PTHR21462:SF2">
    <property type="entry name" value="CELL SURFACE GLYCOPROTEIN CD200 RECEPTOR 2"/>
    <property type="match status" value="1"/>
</dbReference>
<reference evidence="11" key="2">
    <citation type="submission" date="2025-09" db="UniProtKB">
        <authorList>
            <consortium name="Ensembl"/>
        </authorList>
    </citation>
    <scope>IDENTIFICATION</scope>
</reference>
<dbReference type="SUPFAM" id="SSF48726">
    <property type="entry name" value="Immunoglobulin"/>
    <property type="match status" value="2"/>
</dbReference>
<accession>A0A8C4JQ36</accession>
<reference evidence="11" key="1">
    <citation type="submission" date="2025-08" db="UniProtKB">
        <authorList>
            <consortium name="Ensembl"/>
        </authorList>
    </citation>
    <scope>IDENTIFICATION</scope>
</reference>
<dbReference type="PANTHER" id="PTHR21462">
    <property type="entry name" value="CELL SURFACE GLYCOPROTEIN OX2 RECEPTOR PRECURSOR"/>
    <property type="match status" value="1"/>
</dbReference>
<protein>
    <submittedName>
        <fullName evidence="11">Cell surface glycoprotein CD200 receptor 1-A-like</fullName>
    </submittedName>
</protein>
<dbReference type="GO" id="GO:0038023">
    <property type="term" value="F:signaling receptor activity"/>
    <property type="evidence" value="ECO:0007669"/>
    <property type="project" value="InterPro"/>
</dbReference>
<feature type="signal peptide" evidence="9">
    <location>
        <begin position="1"/>
        <end position="23"/>
    </location>
</feature>
<keyword evidence="4 8" id="KW-1133">Transmembrane helix</keyword>
<dbReference type="Proteomes" id="UP000694423">
    <property type="component" value="Unplaced"/>
</dbReference>
<dbReference type="InterPro" id="IPR013783">
    <property type="entry name" value="Ig-like_fold"/>
</dbReference>
<evidence type="ECO:0000256" key="5">
    <source>
        <dbReference type="ARBA" id="ARBA00023136"/>
    </source>
</evidence>
<evidence type="ECO:0000313" key="12">
    <source>
        <dbReference type="Proteomes" id="UP000694423"/>
    </source>
</evidence>
<evidence type="ECO:0000256" key="8">
    <source>
        <dbReference type="SAM" id="Phobius"/>
    </source>
</evidence>
<gene>
    <name evidence="11" type="primary">LOC112990505</name>
</gene>
<evidence type="ECO:0000256" key="6">
    <source>
        <dbReference type="ARBA" id="ARBA00023157"/>
    </source>
</evidence>
<evidence type="ECO:0000256" key="1">
    <source>
        <dbReference type="ARBA" id="ARBA00004167"/>
    </source>
</evidence>
<evidence type="ECO:0000256" key="4">
    <source>
        <dbReference type="ARBA" id="ARBA00022989"/>
    </source>
</evidence>
<evidence type="ECO:0000313" key="11">
    <source>
        <dbReference type="Ensembl" id="ENSDNVP00000011739.1"/>
    </source>
</evidence>
<dbReference type="Ensembl" id="ENSDNVT00000014134.1">
    <property type="protein sequence ID" value="ENSDNVP00000011739.1"/>
    <property type="gene ID" value="ENSDNVG00000008272.1"/>
</dbReference>
<feature type="chain" id="PRO_5034529327" evidence="9">
    <location>
        <begin position="24"/>
        <end position="302"/>
    </location>
</feature>
<dbReference type="InterPro" id="IPR007110">
    <property type="entry name" value="Ig-like_dom"/>
</dbReference>
<name>A0A8C4JQ36_DRONO</name>
<evidence type="ECO:0000256" key="2">
    <source>
        <dbReference type="ARBA" id="ARBA00008215"/>
    </source>
</evidence>
<dbReference type="Pfam" id="PF07686">
    <property type="entry name" value="V-set"/>
    <property type="match status" value="1"/>
</dbReference>
<evidence type="ECO:0000256" key="3">
    <source>
        <dbReference type="ARBA" id="ARBA00022692"/>
    </source>
</evidence>
<evidence type="ECO:0000256" key="9">
    <source>
        <dbReference type="SAM" id="SignalP"/>
    </source>
</evidence>
<keyword evidence="5 8" id="KW-0472">Membrane</keyword>
<organism evidence="11 12">
    <name type="scientific">Dromaius novaehollandiae</name>
    <name type="common">Emu</name>
    <dbReference type="NCBI Taxonomy" id="8790"/>
    <lineage>
        <taxon>Eukaryota</taxon>
        <taxon>Metazoa</taxon>
        <taxon>Chordata</taxon>
        <taxon>Craniata</taxon>
        <taxon>Vertebrata</taxon>
        <taxon>Euteleostomi</taxon>
        <taxon>Archelosauria</taxon>
        <taxon>Archosauria</taxon>
        <taxon>Dinosauria</taxon>
        <taxon>Saurischia</taxon>
        <taxon>Theropoda</taxon>
        <taxon>Coelurosauria</taxon>
        <taxon>Aves</taxon>
        <taxon>Palaeognathae</taxon>
        <taxon>Casuariiformes</taxon>
        <taxon>Dromaiidae</taxon>
        <taxon>Dromaius</taxon>
    </lineage>
</organism>
<dbReference type="InterPro" id="IPR013106">
    <property type="entry name" value="Ig_V-set"/>
</dbReference>
<comment type="similarity">
    <text evidence="2">Belongs to the CD200R family.</text>
</comment>
<evidence type="ECO:0000259" key="10">
    <source>
        <dbReference type="PROSITE" id="PS50835"/>
    </source>
</evidence>
<dbReference type="Gene3D" id="2.60.40.10">
    <property type="entry name" value="Immunoglobulins"/>
    <property type="match status" value="2"/>
</dbReference>
<feature type="transmembrane region" description="Helical" evidence="8">
    <location>
        <begin position="216"/>
        <end position="239"/>
    </location>
</feature>
<keyword evidence="12" id="KW-1185">Reference proteome</keyword>
<keyword evidence="9" id="KW-0732">Signal</keyword>
<dbReference type="SMART" id="SM00409">
    <property type="entry name" value="IG"/>
    <property type="match status" value="1"/>
</dbReference>
<dbReference type="GO" id="GO:0150077">
    <property type="term" value="P:regulation of neuroinflammatory response"/>
    <property type="evidence" value="ECO:0007669"/>
    <property type="project" value="InterPro"/>
</dbReference>
<keyword evidence="6" id="KW-1015">Disulfide bond</keyword>
<keyword evidence="7" id="KW-0325">Glycoprotein</keyword>
<keyword evidence="3 8" id="KW-0812">Transmembrane</keyword>
<dbReference type="GO" id="GO:0009897">
    <property type="term" value="C:external side of plasma membrane"/>
    <property type="evidence" value="ECO:0007669"/>
    <property type="project" value="TreeGrafter"/>
</dbReference>
<dbReference type="InterPro" id="IPR003599">
    <property type="entry name" value="Ig_sub"/>
</dbReference>
<evidence type="ECO:0000256" key="7">
    <source>
        <dbReference type="ARBA" id="ARBA00023180"/>
    </source>
</evidence>
<dbReference type="PROSITE" id="PS50835">
    <property type="entry name" value="IG_LIKE"/>
    <property type="match status" value="1"/>
</dbReference>
<proteinExistence type="inferred from homology"/>
<dbReference type="InterPro" id="IPR036179">
    <property type="entry name" value="Ig-like_dom_sf"/>
</dbReference>